<sequence>MDQLYHFEPKAHPLASRRVFFRRQARNVLWSFGLIVVWLVLGMAGYMGFEAMSTVDAFVNAAMILSGMGPIGTLATTSGKIFAGLYAIFSGIFVFGIAGLALLPVFHRMLHRFHLQQEAEANRPKPAPAKPNPPKLKK</sequence>
<gene>
    <name evidence="1" type="ORF">JHL16_13050</name>
</gene>
<accession>A0ACC5R458</accession>
<name>A0ACC5R458_9HYPH</name>
<evidence type="ECO:0000313" key="2">
    <source>
        <dbReference type="Proteomes" id="UP000616151"/>
    </source>
</evidence>
<protein>
    <submittedName>
        <fullName evidence="1">Uncharacterized protein</fullName>
    </submittedName>
</protein>
<keyword evidence="2" id="KW-1185">Reference proteome</keyword>
<dbReference type="Proteomes" id="UP000616151">
    <property type="component" value="Unassembled WGS sequence"/>
</dbReference>
<organism evidence="1 2">
    <name type="scientific">Taklimakanibacter albus</name>
    <dbReference type="NCBI Taxonomy" id="2800327"/>
    <lineage>
        <taxon>Bacteria</taxon>
        <taxon>Pseudomonadati</taxon>
        <taxon>Pseudomonadota</taxon>
        <taxon>Alphaproteobacteria</taxon>
        <taxon>Hyphomicrobiales</taxon>
        <taxon>Aestuariivirgaceae</taxon>
        <taxon>Taklimakanibacter</taxon>
    </lineage>
</organism>
<dbReference type="EMBL" id="JAENHL010000007">
    <property type="protein sequence ID" value="MBK1867276.1"/>
    <property type="molecule type" value="Genomic_DNA"/>
</dbReference>
<evidence type="ECO:0000313" key="1">
    <source>
        <dbReference type="EMBL" id="MBK1867276.1"/>
    </source>
</evidence>
<proteinExistence type="predicted"/>
<reference evidence="1" key="1">
    <citation type="submission" date="2021-01" db="EMBL/GenBank/DDBJ databases">
        <authorList>
            <person name="Sun Q."/>
        </authorList>
    </citation>
    <scope>NUCLEOTIDE SEQUENCE</scope>
    <source>
        <strain evidence="1">YIM B02566</strain>
    </source>
</reference>
<comment type="caution">
    <text evidence="1">The sequence shown here is derived from an EMBL/GenBank/DDBJ whole genome shotgun (WGS) entry which is preliminary data.</text>
</comment>